<reference evidence="11" key="1">
    <citation type="journal article" date="2019" name="Int. J. Syst. Evol. Microbiol.">
        <title>The Global Catalogue of Microorganisms (GCM) 10K type strain sequencing project: providing services to taxonomists for standard genome sequencing and annotation.</title>
        <authorList>
            <consortium name="The Broad Institute Genomics Platform"/>
            <consortium name="The Broad Institute Genome Sequencing Center for Infectious Disease"/>
            <person name="Wu L."/>
            <person name="Ma J."/>
        </authorList>
    </citation>
    <scope>NUCLEOTIDE SEQUENCE [LARGE SCALE GENOMIC DNA]</scope>
    <source>
        <strain evidence="11">CCUG 57942</strain>
    </source>
</reference>
<comment type="caution">
    <text evidence="10">The sequence shown here is derived from an EMBL/GenBank/DDBJ whole genome shotgun (WGS) entry which is preliminary data.</text>
</comment>
<comment type="similarity">
    <text evidence="7">Belongs to the IspG family.</text>
</comment>
<evidence type="ECO:0000256" key="6">
    <source>
        <dbReference type="ARBA" id="ARBA00023229"/>
    </source>
</evidence>
<dbReference type="InterPro" id="IPR045854">
    <property type="entry name" value="NO2/SO3_Rdtase_4Fe4S_sf"/>
</dbReference>
<keyword evidence="5 7" id="KW-0411">Iron-sulfur</keyword>
<feature type="domain" description="IspG C-terminal" evidence="9">
    <location>
        <begin position="498"/>
        <end position="585"/>
    </location>
</feature>
<dbReference type="SUPFAM" id="SSF56014">
    <property type="entry name" value="Nitrite and sulphite reductase 4Fe-4S domain-like"/>
    <property type="match status" value="1"/>
</dbReference>
<keyword evidence="2 7" id="KW-0479">Metal-binding</keyword>
<evidence type="ECO:0000259" key="9">
    <source>
        <dbReference type="Pfam" id="PF26540"/>
    </source>
</evidence>
<dbReference type="Gene3D" id="3.20.20.20">
    <property type="entry name" value="Dihydropteroate synthase-like"/>
    <property type="match status" value="2"/>
</dbReference>
<evidence type="ECO:0000256" key="7">
    <source>
        <dbReference type="HAMAP-Rule" id="MF_00159"/>
    </source>
</evidence>
<keyword evidence="11" id="KW-1185">Reference proteome</keyword>
<proteinExistence type="inferred from homology"/>
<accession>A0ABW4ZD47</accession>
<dbReference type="EC" id="1.17.7.3" evidence="7"/>
<dbReference type="PANTHER" id="PTHR30454:SF0">
    <property type="entry name" value="4-HYDROXY-3-METHYLBUT-2-EN-1-YL DIPHOSPHATE SYNTHASE (FERREDOXIN), CHLOROPLASTIC"/>
    <property type="match status" value="1"/>
</dbReference>
<dbReference type="InterPro" id="IPR004588">
    <property type="entry name" value="IspG_bac-typ"/>
</dbReference>
<evidence type="ECO:0000256" key="1">
    <source>
        <dbReference type="ARBA" id="ARBA00022485"/>
    </source>
</evidence>
<dbReference type="PANTHER" id="PTHR30454">
    <property type="entry name" value="4-HYDROXY-3-METHYLBUT-2-EN-1-YL DIPHOSPHATE SYNTHASE"/>
    <property type="match status" value="1"/>
</dbReference>
<evidence type="ECO:0000313" key="10">
    <source>
        <dbReference type="EMBL" id="MFD2159830.1"/>
    </source>
</evidence>
<name>A0ABW4ZD47_9BACT</name>
<dbReference type="PIRSF" id="PIRSF037336">
    <property type="entry name" value="IspG_like"/>
    <property type="match status" value="1"/>
</dbReference>
<dbReference type="Gene3D" id="3.30.413.10">
    <property type="entry name" value="Sulfite Reductase Hemoprotein, domain 1"/>
    <property type="match status" value="1"/>
</dbReference>
<protein>
    <recommendedName>
        <fullName evidence="7">4-hydroxy-3-methylbut-2-en-1-yl diphosphate synthase (flavodoxin)</fullName>
        <ecNumber evidence="7">1.17.7.3</ecNumber>
    </recommendedName>
    <alternativeName>
        <fullName evidence="7">1-hydroxy-2-methyl-2-(E)-butenyl 4-diphosphate synthase</fullName>
    </alternativeName>
</protein>
<dbReference type="Pfam" id="PF26540">
    <property type="entry name" value="GcpE_C"/>
    <property type="match status" value="1"/>
</dbReference>
<feature type="binding site" evidence="7">
    <location>
        <position position="535"/>
    </location>
    <ligand>
        <name>[4Fe-4S] cluster</name>
        <dbReference type="ChEBI" id="CHEBI:49883"/>
    </ligand>
</feature>
<evidence type="ECO:0000256" key="3">
    <source>
        <dbReference type="ARBA" id="ARBA00023002"/>
    </source>
</evidence>
<dbReference type="RefSeq" id="WP_377091037.1">
    <property type="nucleotide sequence ID" value="NZ_JBHSJL010000014.1"/>
</dbReference>
<dbReference type="Proteomes" id="UP001597389">
    <property type="component" value="Unassembled WGS sequence"/>
</dbReference>
<feature type="binding site" evidence="7">
    <location>
        <position position="504"/>
    </location>
    <ligand>
        <name>[4Fe-4S] cluster</name>
        <dbReference type="ChEBI" id="CHEBI:49883"/>
    </ligand>
</feature>
<dbReference type="Pfam" id="PF04551">
    <property type="entry name" value="GcpE"/>
    <property type="match status" value="1"/>
</dbReference>
<dbReference type="InterPro" id="IPR058579">
    <property type="entry name" value="IspG_C"/>
</dbReference>
<dbReference type="GO" id="GO:0046429">
    <property type="term" value="F:4-hydroxy-3-methylbut-2-en-1-yl diphosphate synthase activity (ferredoxin)"/>
    <property type="evidence" value="ECO:0007669"/>
    <property type="project" value="UniProtKB-EC"/>
</dbReference>
<comment type="catalytic activity">
    <reaction evidence="7">
        <text>(2E)-4-hydroxy-3-methylbut-2-enyl diphosphate + oxidized [flavodoxin] + H2O + 2 H(+) = 2-C-methyl-D-erythritol 2,4-cyclic diphosphate + reduced [flavodoxin]</text>
        <dbReference type="Rhea" id="RHEA:43604"/>
        <dbReference type="Rhea" id="RHEA-COMP:10622"/>
        <dbReference type="Rhea" id="RHEA-COMP:10623"/>
        <dbReference type="ChEBI" id="CHEBI:15377"/>
        <dbReference type="ChEBI" id="CHEBI:15378"/>
        <dbReference type="ChEBI" id="CHEBI:57618"/>
        <dbReference type="ChEBI" id="CHEBI:58210"/>
        <dbReference type="ChEBI" id="CHEBI:58483"/>
        <dbReference type="ChEBI" id="CHEBI:128753"/>
        <dbReference type="EC" id="1.17.7.3"/>
    </reaction>
</comment>
<keyword evidence="4 7" id="KW-0408">Iron</keyword>
<dbReference type="EMBL" id="JBHUJB010000054">
    <property type="protein sequence ID" value="MFD2159830.1"/>
    <property type="molecule type" value="Genomic_DNA"/>
</dbReference>
<feature type="binding site" evidence="7">
    <location>
        <position position="501"/>
    </location>
    <ligand>
        <name>[4Fe-4S] cluster</name>
        <dbReference type="ChEBI" id="CHEBI:49883"/>
    </ligand>
</feature>
<evidence type="ECO:0000256" key="4">
    <source>
        <dbReference type="ARBA" id="ARBA00023004"/>
    </source>
</evidence>
<dbReference type="InterPro" id="IPR017178">
    <property type="entry name" value="IspG_atypical"/>
</dbReference>
<keyword evidence="1 7" id="KW-0004">4Fe-4S</keyword>
<feature type="binding site" evidence="7">
    <location>
        <position position="542"/>
    </location>
    <ligand>
        <name>[4Fe-4S] cluster</name>
        <dbReference type="ChEBI" id="CHEBI:49883"/>
    </ligand>
</feature>
<evidence type="ECO:0000259" key="8">
    <source>
        <dbReference type="Pfam" id="PF04551"/>
    </source>
</evidence>
<sequence length="600" mass="66576">MTADAHSALHYCPDLFAYQRRVSREISVGNLKFGGDNPVRIQSMITSDTRDTDGCVKEILDLAHAGCELVRVTAQTRKYAENLENIVREVRAAECQVPIVADIHFKPDAALEAAKWVEKIRVNPGNYADKKKFEIREYTDAQYEEELERIREEFTPLVLLCKDKMRAMRIGTNHGSLSDRIMNRYGDTPLGMVESALEFARIARDNDYHNFIFSMKASNPKVMIEAYRLLVARLMQEGPDWNYPIHLGVTEAGDGEDGRIKSAIGIGSLLADGVGDTIRVSLTEDPVKEIPVALALVDNIADSHLPHDPEDQQRGTLSYDPFSYTRRKSKEITINDLKLGGANTVRVFTSQHKYDALAHKIDKLGDFTPEIIVEQSGVTEVDPENEKEIATINAETEPKLVTIPDGHPMAVIHAFRLLACKLDAHHPILLKDTFHPSNDPNKDFQETLLTAARNIGSLLCDGIGDAVLVQGEQAPGQSLRLSYNILQAAGTRIFKTDYVACPSCGRTLFNLQETTQKIRAATGHLKGVRIAVMGCIVNGPGEMADADFGYVGGAPNKINLYVNKTPVKFNIPEDEAVDRLIDLIKEHDKWIEPPAVVAEI</sequence>
<evidence type="ECO:0000256" key="2">
    <source>
        <dbReference type="ARBA" id="ARBA00022723"/>
    </source>
</evidence>
<comment type="cofactor">
    <cofactor evidence="7">
        <name>[4Fe-4S] cluster</name>
        <dbReference type="ChEBI" id="CHEBI:49883"/>
    </cofactor>
    <text evidence="7">Binds 1 [4Fe-4S] cluster.</text>
</comment>
<comment type="pathway">
    <text evidence="7">Isoprenoid biosynthesis; isopentenyl diphosphate biosynthesis via DXP pathway; isopentenyl diphosphate from 1-deoxy-D-xylulose 5-phosphate: step 5/6.</text>
</comment>
<organism evidence="10 11">
    <name type="scientific">Rubritalea tangerina</name>
    <dbReference type="NCBI Taxonomy" id="430798"/>
    <lineage>
        <taxon>Bacteria</taxon>
        <taxon>Pseudomonadati</taxon>
        <taxon>Verrucomicrobiota</taxon>
        <taxon>Verrucomicrobiia</taxon>
        <taxon>Verrucomicrobiales</taxon>
        <taxon>Rubritaleaceae</taxon>
        <taxon>Rubritalea</taxon>
    </lineage>
</organism>
<feature type="domain" description="IspG TIM-barrel" evidence="8">
    <location>
        <begin position="24"/>
        <end position="293"/>
    </location>
</feature>
<dbReference type="InterPro" id="IPR011005">
    <property type="entry name" value="Dihydropteroate_synth-like_sf"/>
</dbReference>
<gene>
    <name evidence="7 10" type="primary">ispG</name>
    <name evidence="10" type="ORF">ACFSW8_13060</name>
</gene>
<comment type="function">
    <text evidence="7">Converts 2C-methyl-D-erythritol 2,4-cyclodiphosphate (ME-2,4cPP) into 1-hydroxy-2-methyl-2-(E)-butenyl 4-diphosphate.</text>
</comment>
<dbReference type="NCBIfam" id="TIGR00612">
    <property type="entry name" value="ispG_gcpE"/>
    <property type="match status" value="1"/>
</dbReference>
<keyword evidence="6 7" id="KW-0414">Isoprene biosynthesis</keyword>
<dbReference type="InterPro" id="IPR058578">
    <property type="entry name" value="IspG_TIM"/>
</dbReference>
<evidence type="ECO:0000256" key="5">
    <source>
        <dbReference type="ARBA" id="ARBA00023014"/>
    </source>
</evidence>
<dbReference type="HAMAP" id="MF_00159">
    <property type="entry name" value="IspG"/>
    <property type="match status" value="1"/>
</dbReference>
<evidence type="ECO:0000313" key="11">
    <source>
        <dbReference type="Proteomes" id="UP001597389"/>
    </source>
</evidence>
<keyword evidence="3 7" id="KW-0560">Oxidoreductase</keyword>